<dbReference type="EMBL" id="CM026426">
    <property type="protein sequence ID" value="KAG0573613.1"/>
    <property type="molecule type" value="Genomic_DNA"/>
</dbReference>
<protein>
    <submittedName>
        <fullName evidence="1">Uncharacterized protein</fullName>
    </submittedName>
</protein>
<dbReference type="SUPFAM" id="SSF50978">
    <property type="entry name" value="WD40 repeat-like"/>
    <property type="match status" value="1"/>
</dbReference>
<gene>
    <name evidence="1" type="ORF">KC19_VG193700</name>
</gene>
<proteinExistence type="predicted"/>
<comment type="caution">
    <text evidence="1">The sequence shown here is derived from an EMBL/GenBank/DDBJ whole genome shotgun (WGS) entry which is preliminary data.</text>
</comment>
<keyword evidence="2" id="KW-1185">Reference proteome</keyword>
<dbReference type="AlphaFoldDB" id="A0A8T0HST6"/>
<reference evidence="1" key="1">
    <citation type="submission" date="2020-06" db="EMBL/GenBank/DDBJ databases">
        <title>WGS assembly of Ceratodon purpureus strain R40.</title>
        <authorList>
            <person name="Carey S.B."/>
            <person name="Jenkins J."/>
            <person name="Shu S."/>
            <person name="Lovell J.T."/>
            <person name="Sreedasyam A."/>
            <person name="Maumus F."/>
            <person name="Tiley G.P."/>
            <person name="Fernandez-Pozo N."/>
            <person name="Barry K."/>
            <person name="Chen C."/>
            <person name="Wang M."/>
            <person name="Lipzen A."/>
            <person name="Daum C."/>
            <person name="Saski C.A."/>
            <person name="Payton A.C."/>
            <person name="Mcbreen J.C."/>
            <person name="Conrad R.E."/>
            <person name="Kollar L.M."/>
            <person name="Olsson S."/>
            <person name="Huttunen S."/>
            <person name="Landis J.B."/>
            <person name="Wickett N.J."/>
            <person name="Johnson M.G."/>
            <person name="Rensing S.A."/>
            <person name="Grimwood J."/>
            <person name="Schmutz J."/>
            <person name="Mcdaniel S.F."/>
        </authorList>
    </citation>
    <scope>NUCLEOTIDE SEQUENCE</scope>
    <source>
        <strain evidence="1">R40</strain>
    </source>
</reference>
<dbReference type="InterPro" id="IPR036322">
    <property type="entry name" value="WD40_repeat_dom_sf"/>
</dbReference>
<dbReference type="Proteomes" id="UP000822688">
    <property type="component" value="Chromosome V"/>
</dbReference>
<name>A0A8T0HST6_CERPU</name>
<sequence>MAGGKSSGIPKAGLARRGRDEGGQESAIAFQFQYLHSFGFSGESGRFSQIAVLDSHTVVYAIGCGLYRWRDGFAVPIYTPEDSVEKIVALVSSFSGHLVGACEKTKFNSTQVSVYDVRMFKKVGVSFKMKYNAEIQICAFSKDESLLMAASKFDAGGSWICCWEFKHSQASII</sequence>
<evidence type="ECO:0000313" key="2">
    <source>
        <dbReference type="Proteomes" id="UP000822688"/>
    </source>
</evidence>
<evidence type="ECO:0000313" key="1">
    <source>
        <dbReference type="EMBL" id="KAG0573613.1"/>
    </source>
</evidence>
<accession>A0A8T0HST6</accession>
<organism evidence="1 2">
    <name type="scientific">Ceratodon purpureus</name>
    <name type="common">Fire moss</name>
    <name type="synonym">Dicranum purpureum</name>
    <dbReference type="NCBI Taxonomy" id="3225"/>
    <lineage>
        <taxon>Eukaryota</taxon>
        <taxon>Viridiplantae</taxon>
        <taxon>Streptophyta</taxon>
        <taxon>Embryophyta</taxon>
        <taxon>Bryophyta</taxon>
        <taxon>Bryophytina</taxon>
        <taxon>Bryopsida</taxon>
        <taxon>Dicranidae</taxon>
        <taxon>Pseudoditrichales</taxon>
        <taxon>Ditrichaceae</taxon>
        <taxon>Ceratodon</taxon>
    </lineage>
</organism>